<dbReference type="Pfam" id="PF06258">
    <property type="entry name" value="Mito_fiss_Elm1"/>
    <property type="match status" value="1"/>
</dbReference>
<organism evidence="1 2">
    <name type="scientific">Sphingomonas sinipercae</name>
    <dbReference type="NCBI Taxonomy" id="2714944"/>
    <lineage>
        <taxon>Bacteria</taxon>
        <taxon>Pseudomonadati</taxon>
        <taxon>Pseudomonadota</taxon>
        <taxon>Alphaproteobacteria</taxon>
        <taxon>Sphingomonadales</taxon>
        <taxon>Sphingomonadaceae</taxon>
        <taxon>Sphingomonas</taxon>
    </lineage>
</organism>
<proteinExistence type="predicted"/>
<dbReference type="SUPFAM" id="SSF53756">
    <property type="entry name" value="UDP-Glycosyltransferase/glycogen phosphorylase"/>
    <property type="match status" value="1"/>
</dbReference>
<name>A0A6G7ZP37_9SPHN</name>
<dbReference type="Proteomes" id="UP000502502">
    <property type="component" value="Chromosome"/>
</dbReference>
<evidence type="ECO:0008006" key="3">
    <source>
        <dbReference type="Google" id="ProtNLM"/>
    </source>
</evidence>
<dbReference type="InterPro" id="IPR009367">
    <property type="entry name" value="Elm1-like"/>
</dbReference>
<keyword evidence="2" id="KW-1185">Reference proteome</keyword>
<dbReference type="EMBL" id="CP049871">
    <property type="protein sequence ID" value="QIL02679.1"/>
    <property type="molecule type" value="Genomic_DNA"/>
</dbReference>
<reference evidence="1 2" key="1">
    <citation type="submission" date="2020-03" db="EMBL/GenBank/DDBJ databases">
        <title>Sphingomonas sp. nov., isolated from fish.</title>
        <authorList>
            <person name="Hyun D.-W."/>
            <person name="Bae J.-W."/>
        </authorList>
    </citation>
    <scope>NUCLEOTIDE SEQUENCE [LARGE SCALE GENOMIC DNA]</scope>
    <source>
        <strain evidence="1 2">HDW15C</strain>
    </source>
</reference>
<dbReference type="KEGG" id="ssin:G7078_07720"/>
<dbReference type="AlphaFoldDB" id="A0A6G7ZP37"/>
<protein>
    <recommendedName>
        <fullName evidence="3">Nucleoside-diphosphate sugar epimerase</fullName>
    </recommendedName>
</protein>
<gene>
    <name evidence="1" type="ORF">G7078_07720</name>
</gene>
<dbReference type="RefSeq" id="WP_166094685.1">
    <property type="nucleotide sequence ID" value="NZ_CP049871.1"/>
</dbReference>
<evidence type="ECO:0000313" key="1">
    <source>
        <dbReference type="EMBL" id="QIL02679.1"/>
    </source>
</evidence>
<sequence length="332" mass="36474">MSPADRRLPRIWGFLGHRVGDNNQLLALCEALALPFETRTLSYNAMRRLEGFHPRSFASLERSARRTLQPPWPDLLITVGRRSVPVARNVKRLSGGRTRLVLIGHPRVDPGDFDLVITTLQYPRPDHPNVLVQPLAMSRIGKPPKPTDAERAWLDRAAAPRLLMVVGGSTKYHDLDPHRMAEAAVRLARRAQARGGTLIVTGSPRTDPAVLAAIEAAVAPMEQVVVRDRHPRFPVLVNDAAENFVTADSFAMISEAVLTGKPVGLIPASLNATGRRWLGDEGKVGGKRRDMRRVWDDLAQRGWIGTMDEPRAAKADNPTDAAAARVLSLLNG</sequence>
<accession>A0A6G7ZP37</accession>
<evidence type="ECO:0000313" key="2">
    <source>
        <dbReference type="Proteomes" id="UP000502502"/>
    </source>
</evidence>